<dbReference type="RefSeq" id="WP_074896337.1">
    <property type="nucleotide sequence ID" value="NZ_CP031252.1"/>
</dbReference>
<evidence type="ECO:0000313" key="1">
    <source>
        <dbReference type="EMBL" id="STZ66766.1"/>
    </source>
</evidence>
<organism evidence="1 2">
    <name type="scientific">Neisseria elongata</name>
    <dbReference type="NCBI Taxonomy" id="495"/>
    <lineage>
        <taxon>Bacteria</taxon>
        <taxon>Pseudomonadati</taxon>
        <taxon>Pseudomonadota</taxon>
        <taxon>Betaproteobacteria</taxon>
        <taxon>Neisseriales</taxon>
        <taxon>Neisseriaceae</taxon>
        <taxon>Neisseria</taxon>
    </lineage>
</organism>
<evidence type="ECO:0000313" key="2">
    <source>
        <dbReference type="Proteomes" id="UP000254927"/>
    </source>
</evidence>
<dbReference type="EMBL" id="UGQW01000001">
    <property type="protein sequence ID" value="STZ66766.1"/>
    <property type="molecule type" value="Genomic_DNA"/>
</dbReference>
<sequence length="97" mass="10641">MSEPYLNDKLNLETARIAWADLQVHFARGAAVYVAPELDLVAVARLVADDDGREIARLMAEGKFGMVSEAQAAAFWAENREMWAVVVAPWVLVQPAG</sequence>
<dbReference type="InterPro" id="IPR018741">
    <property type="entry name" value="DUF2288"/>
</dbReference>
<name>A0A378TV01_NEIEL</name>
<dbReference type="Pfam" id="PF10052">
    <property type="entry name" value="DUF2288"/>
    <property type="match status" value="1"/>
</dbReference>
<accession>A0A378TV01</accession>
<reference evidence="1 2" key="1">
    <citation type="submission" date="2018-06" db="EMBL/GenBank/DDBJ databases">
        <authorList>
            <consortium name="Pathogen Informatics"/>
            <person name="Doyle S."/>
        </authorList>
    </citation>
    <scope>NUCLEOTIDE SEQUENCE [LARGE SCALE GENOMIC DNA]</scope>
    <source>
        <strain evidence="1 2">NCTC10660</strain>
    </source>
</reference>
<dbReference type="AlphaFoldDB" id="A0A378TV01"/>
<gene>
    <name evidence="1" type="ORF">NCTC10660_00218</name>
</gene>
<proteinExistence type="predicted"/>
<protein>
    <submittedName>
        <fullName evidence="1">Uncharacterized conserved small protein</fullName>
    </submittedName>
</protein>
<dbReference type="GeneID" id="93351234"/>
<dbReference type="Proteomes" id="UP000254927">
    <property type="component" value="Unassembled WGS sequence"/>
</dbReference>